<sequence length="589" mass="65020">MAADTPAALAAHAMSPSLPVPSPDPDAGPAPDAGSASGLEASALALGRNGAGAGLDPAAAAQGTSAAHSAQLHELLRAIPRRKPAAAMGHRERELVRLIMQSLHELGYSDSAMCLQQESGLVLESPLVSHFRNGVLAGDWSLVERLIPQMEMLPPTDGEREVKFLVRQQKFLELLERQEVKRALSVLRGEIAPLGMPSSRLHELSSLIMCSSVEEIKKRAKWDGVAGRSRDKLLDSLQEYFSPSMMIPAERLNALLDQAVQLQISKCMYHNTTSDQVSLYSDHVCSRHDFPILTTHILEEHTDEVWFLAFSPDGSMLASASKDARVIIWDVATLSARFILEDHSEAVSFLAWSPDSARLLTASNDHTLRLWNSSTGRCETTYARHTESVTSCAWHPNGDRFVSGSLDKHIFLWNIHGDLLYEWKGLRVMDLAISVDGNTLIASSDKKIRLYDLTKSSGGEMDEIQESDSITSVYVAADGRHLLVNLSIQEIHLWDMQQPRKLVRKYVGLKQGRFVIRSCFGGRGDAFVLSGSEDSRVYVWHTESGTMIETLAGHTGCVNCVSWNPKMPMFASASDDNTIRIWGPMQRKW</sequence>
<feature type="repeat" description="WD" evidence="3">
    <location>
        <begin position="298"/>
        <end position="333"/>
    </location>
</feature>
<dbReference type="CDD" id="cd00200">
    <property type="entry name" value="WD40"/>
    <property type="match status" value="1"/>
</dbReference>
<feature type="repeat" description="WD" evidence="3">
    <location>
        <begin position="340"/>
        <end position="381"/>
    </location>
</feature>
<dbReference type="PANTHER" id="PTHR22838:SF0">
    <property type="entry name" value="WD REPEAT-CONTAINING PROTEIN 26"/>
    <property type="match status" value="1"/>
</dbReference>
<dbReference type="PROSITE" id="PS50294">
    <property type="entry name" value="WD_REPEATS_REGION"/>
    <property type="match status" value="4"/>
</dbReference>
<dbReference type="PROSITE" id="PS50082">
    <property type="entry name" value="WD_REPEATS_2"/>
    <property type="match status" value="5"/>
</dbReference>
<evidence type="ECO:0000259" key="5">
    <source>
        <dbReference type="PROSITE" id="PS50897"/>
    </source>
</evidence>
<dbReference type="InterPro" id="IPR001680">
    <property type="entry name" value="WD40_rpt"/>
</dbReference>
<dbReference type="InterPro" id="IPR006594">
    <property type="entry name" value="LisH"/>
</dbReference>
<dbReference type="SMART" id="SM00320">
    <property type="entry name" value="WD40"/>
    <property type="match status" value="7"/>
</dbReference>
<keyword evidence="7" id="KW-1185">Reference proteome</keyword>
<dbReference type="PROSITE" id="PS50897">
    <property type="entry name" value="CTLH"/>
    <property type="match status" value="1"/>
</dbReference>
<comment type="caution">
    <text evidence="6">The sequence shown here is derived from an EMBL/GenBank/DDBJ whole genome shotgun (WGS) entry which is preliminary data.</text>
</comment>
<evidence type="ECO:0000256" key="2">
    <source>
        <dbReference type="ARBA" id="ARBA00022737"/>
    </source>
</evidence>
<feature type="domain" description="CTLH" evidence="5">
    <location>
        <begin position="135"/>
        <end position="182"/>
    </location>
</feature>
<dbReference type="PROSITE" id="PS00678">
    <property type="entry name" value="WD_REPEATS_1"/>
    <property type="match status" value="2"/>
</dbReference>
<keyword evidence="2" id="KW-0677">Repeat</keyword>
<evidence type="ECO:0000313" key="7">
    <source>
        <dbReference type="Proteomes" id="UP001527925"/>
    </source>
</evidence>
<dbReference type="InterPro" id="IPR051350">
    <property type="entry name" value="WD_repeat-ST_regulator"/>
</dbReference>
<name>A0ABR4NJ93_9FUNG</name>
<proteinExistence type="predicted"/>
<reference evidence="6 7" key="1">
    <citation type="submission" date="2023-09" db="EMBL/GenBank/DDBJ databases">
        <title>Pangenome analysis of Batrachochytrium dendrobatidis and related Chytrids.</title>
        <authorList>
            <person name="Yacoub M.N."/>
            <person name="Stajich J.E."/>
            <person name="James T.Y."/>
        </authorList>
    </citation>
    <scope>NUCLEOTIDE SEQUENCE [LARGE SCALE GENOMIC DNA]</scope>
    <source>
        <strain evidence="6 7">JEL0888</strain>
    </source>
</reference>
<dbReference type="PRINTS" id="PR00320">
    <property type="entry name" value="GPROTEINBRPT"/>
</dbReference>
<evidence type="ECO:0000256" key="1">
    <source>
        <dbReference type="ARBA" id="ARBA00022574"/>
    </source>
</evidence>
<dbReference type="Gene3D" id="2.130.10.10">
    <property type="entry name" value="YVTN repeat-like/Quinoprotein amine dehydrogenase"/>
    <property type="match status" value="1"/>
</dbReference>
<organism evidence="6 7">
    <name type="scientific">Polyrhizophydium stewartii</name>
    <dbReference type="NCBI Taxonomy" id="2732419"/>
    <lineage>
        <taxon>Eukaryota</taxon>
        <taxon>Fungi</taxon>
        <taxon>Fungi incertae sedis</taxon>
        <taxon>Chytridiomycota</taxon>
        <taxon>Chytridiomycota incertae sedis</taxon>
        <taxon>Chytridiomycetes</taxon>
        <taxon>Rhizophydiales</taxon>
        <taxon>Rhizophydiales incertae sedis</taxon>
        <taxon>Polyrhizophydium</taxon>
    </lineage>
</organism>
<dbReference type="Proteomes" id="UP001527925">
    <property type="component" value="Unassembled WGS sequence"/>
</dbReference>
<dbReference type="InterPro" id="IPR006595">
    <property type="entry name" value="CTLH_C"/>
</dbReference>
<feature type="compositionally biased region" description="Low complexity" evidence="4">
    <location>
        <begin position="1"/>
        <end position="17"/>
    </location>
</feature>
<dbReference type="InterPro" id="IPR019775">
    <property type="entry name" value="WD40_repeat_CS"/>
</dbReference>
<dbReference type="InterPro" id="IPR036322">
    <property type="entry name" value="WD40_repeat_dom_sf"/>
</dbReference>
<dbReference type="SUPFAM" id="SSF50978">
    <property type="entry name" value="WD40 repeat-like"/>
    <property type="match status" value="1"/>
</dbReference>
<dbReference type="InterPro" id="IPR054080">
    <property type="entry name" value="TPR1-like_2nd"/>
</dbReference>
<feature type="region of interest" description="Disordered" evidence="4">
    <location>
        <begin position="1"/>
        <end position="36"/>
    </location>
</feature>
<dbReference type="EMBL" id="JADGIZ020000003">
    <property type="protein sequence ID" value="KAL2919531.1"/>
    <property type="molecule type" value="Genomic_DNA"/>
</dbReference>
<evidence type="ECO:0000313" key="6">
    <source>
        <dbReference type="EMBL" id="KAL2919531.1"/>
    </source>
</evidence>
<evidence type="ECO:0000256" key="3">
    <source>
        <dbReference type="PROSITE-ProRule" id="PRU00221"/>
    </source>
</evidence>
<dbReference type="PROSITE" id="PS50896">
    <property type="entry name" value="LISH"/>
    <property type="match status" value="1"/>
</dbReference>
<feature type="repeat" description="WD" evidence="3">
    <location>
        <begin position="527"/>
        <end position="550"/>
    </location>
</feature>
<dbReference type="Pfam" id="PF23627">
    <property type="entry name" value="LisH_WDR26"/>
    <property type="match status" value="1"/>
</dbReference>
<gene>
    <name evidence="6" type="ORF">HK105_201178</name>
</gene>
<dbReference type="SMART" id="SM00667">
    <property type="entry name" value="LisH"/>
    <property type="match status" value="1"/>
</dbReference>
<dbReference type="InterPro" id="IPR015943">
    <property type="entry name" value="WD40/YVTN_repeat-like_dom_sf"/>
</dbReference>
<keyword evidence="1 3" id="KW-0853">WD repeat</keyword>
<feature type="repeat" description="WD" evidence="3">
    <location>
        <begin position="382"/>
        <end position="415"/>
    </location>
</feature>
<feature type="compositionally biased region" description="Pro residues" evidence="4">
    <location>
        <begin position="18"/>
        <end position="28"/>
    </location>
</feature>
<accession>A0ABR4NJ93</accession>
<dbReference type="InterPro" id="IPR020472">
    <property type="entry name" value="WD40_PAC1"/>
</dbReference>
<evidence type="ECO:0000256" key="4">
    <source>
        <dbReference type="SAM" id="MobiDB-lite"/>
    </source>
</evidence>
<feature type="repeat" description="WD" evidence="3">
    <location>
        <begin position="551"/>
        <end position="582"/>
    </location>
</feature>
<protein>
    <recommendedName>
        <fullName evidence="5">CTLH domain-containing protein</fullName>
    </recommendedName>
</protein>
<dbReference type="Pfam" id="PF21889">
    <property type="entry name" value="TPR1-like_2nd"/>
    <property type="match status" value="1"/>
</dbReference>
<dbReference type="PANTHER" id="PTHR22838">
    <property type="entry name" value="WD REPEAT PROTEIN 26-RELATED"/>
    <property type="match status" value="1"/>
</dbReference>
<dbReference type="Pfam" id="PF00400">
    <property type="entry name" value="WD40"/>
    <property type="match status" value="5"/>
</dbReference>